<evidence type="ECO:0000259" key="8">
    <source>
        <dbReference type="Pfam" id="PF02384"/>
    </source>
</evidence>
<dbReference type="EC" id="2.1.1.72" evidence="2"/>
<feature type="domain" description="N6 adenine-specific DNA methyltransferase N-terminal" evidence="9">
    <location>
        <begin position="3"/>
        <end position="128"/>
    </location>
</feature>
<dbReference type="PROSITE" id="PS00092">
    <property type="entry name" value="N6_MTASE"/>
    <property type="match status" value="1"/>
</dbReference>
<dbReference type="STRING" id="1798553.A3H70_00955"/>
<dbReference type="AlphaFoldDB" id="A0A1G2BSN5"/>
<dbReference type="EMBL" id="MHKO01000026">
    <property type="protein sequence ID" value="OGY92205.1"/>
    <property type="molecule type" value="Genomic_DNA"/>
</dbReference>
<dbReference type="Gene3D" id="3.40.50.150">
    <property type="entry name" value="Vaccinia Virus protein VP39"/>
    <property type="match status" value="1"/>
</dbReference>
<sequence>MSLQAMVKSIQNIMRKDAGVDGDAQRLSQLVWMLFLKIIDDAEQIQELIDPKYRSPIPEKFRWRNWAQNPEGITGDELLDFVGELFKTLKSLSVDPEQNPRGFMVREVFDGAFNYMKDGTLIRQVINTLNQVDFNNKDDRHHFNEVYEHMLKELQSAGNAGEFYTPRPLTKFVVDMVAPKLGESVLDPACGTGGFLVNALEYVRLHEVKTAAHEKKLQAAVHGAELKSLPYLLATANMILHGVEVPKNIRHGDMLSRPLRDMGPKDRVDVIVANPPFGGAVKDGVEKNFPAEFRTKDTALLFLVLFIHLLKPHGRAGIVLPDGVLFGEGVATAVKKKLLAECNVHTIVRLPQGVFSPYAGVNTNLIFFEKGAPTKEIWYYQLPLPEGLKQYTKNRGITHEEFDAVRKWWPARKSNGRAWKVAIEDIEARNYNLDFKNPNGRAGVIHKSPEELVGEIEEKEREIAAILDDIKLAF</sequence>
<accession>A0A1G2BSN5</accession>
<dbReference type="InterPro" id="IPR051537">
    <property type="entry name" value="DNA_Adenine_Mtase"/>
</dbReference>
<dbReference type="GO" id="GO:0009007">
    <property type="term" value="F:site-specific DNA-methyltransferase (adenine-specific) activity"/>
    <property type="evidence" value="ECO:0007669"/>
    <property type="project" value="UniProtKB-EC"/>
</dbReference>
<evidence type="ECO:0000256" key="2">
    <source>
        <dbReference type="ARBA" id="ARBA00011900"/>
    </source>
</evidence>
<dbReference type="PANTHER" id="PTHR42933">
    <property type="entry name" value="SLR6095 PROTEIN"/>
    <property type="match status" value="1"/>
</dbReference>
<evidence type="ECO:0000256" key="3">
    <source>
        <dbReference type="ARBA" id="ARBA00022603"/>
    </source>
</evidence>
<comment type="caution">
    <text evidence="10">The sequence shown here is derived from an EMBL/GenBank/DDBJ whole genome shotgun (WGS) entry which is preliminary data.</text>
</comment>
<evidence type="ECO:0000256" key="7">
    <source>
        <dbReference type="ARBA" id="ARBA00047942"/>
    </source>
</evidence>
<keyword evidence="6" id="KW-0680">Restriction system</keyword>
<evidence type="ECO:0000256" key="6">
    <source>
        <dbReference type="ARBA" id="ARBA00022747"/>
    </source>
</evidence>
<proteinExistence type="inferred from homology"/>
<protein>
    <recommendedName>
        <fullName evidence="2">site-specific DNA-methyltransferase (adenine-specific)</fullName>
        <ecNumber evidence="2">2.1.1.72</ecNumber>
    </recommendedName>
</protein>
<dbReference type="SUPFAM" id="SSF53335">
    <property type="entry name" value="S-adenosyl-L-methionine-dependent methyltransferases"/>
    <property type="match status" value="1"/>
</dbReference>
<dbReference type="Gene3D" id="1.20.1260.30">
    <property type="match status" value="1"/>
</dbReference>
<dbReference type="PANTHER" id="PTHR42933:SF4">
    <property type="entry name" value="TYPE I RESTRICTION ENZYME ECOKI METHYLASE SUBUNIT"/>
    <property type="match status" value="1"/>
</dbReference>
<keyword evidence="5" id="KW-0949">S-adenosyl-L-methionine</keyword>
<comment type="catalytic activity">
    <reaction evidence="7">
        <text>a 2'-deoxyadenosine in DNA + S-adenosyl-L-methionine = an N(6)-methyl-2'-deoxyadenosine in DNA + S-adenosyl-L-homocysteine + H(+)</text>
        <dbReference type="Rhea" id="RHEA:15197"/>
        <dbReference type="Rhea" id="RHEA-COMP:12418"/>
        <dbReference type="Rhea" id="RHEA-COMP:12419"/>
        <dbReference type="ChEBI" id="CHEBI:15378"/>
        <dbReference type="ChEBI" id="CHEBI:57856"/>
        <dbReference type="ChEBI" id="CHEBI:59789"/>
        <dbReference type="ChEBI" id="CHEBI:90615"/>
        <dbReference type="ChEBI" id="CHEBI:90616"/>
        <dbReference type="EC" id="2.1.1.72"/>
    </reaction>
</comment>
<dbReference type="GO" id="GO:0003677">
    <property type="term" value="F:DNA binding"/>
    <property type="evidence" value="ECO:0007669"/>
    <property type="project" value="InterPro"/>
</dbReference>
<evidence type="ECO:0000313" key="11">
    <source>
        <dbReference type="Proteomes" id="UP000178109"/>
    </source>
</evidence>
<evidence type="ECO:0000313" key="10">
    <source>
        <dbReference type="EMBL" id="OGY92205.1"/>
    </source>
</evidence>
<dbReference type="InterPro" id="IPR003356">
    <property type="entry name" value="DNA_methylase_A-5"/>
</dbReference>
<evidence type="ECO:0000256" key="1">
    <source>
        <dbReference type="ARBA" id="ARBA00006594"/>
    </source>
</evidence>
<dbReference type="InterPro" id="IPR002052">
    <property type="entry name" value="DNA_methylase_N6_adenine_CS"/>
</dbReference>
<reference evidence="10 11" key="1">
    <citation type="journal article" date="2016" name="Nat. Commun.">
        <title>Thousands of microbial genomes shed light on interconnected biogeochemical processes in an aquifer system.</title>
        <authorList>
            <person name="Anantharaman K."/>
            <person name="Brown C.T."/>
            <person name="Hug L.A."/>
            <person name="Sharon I."/>
            <person name="Castelle C.J."/>
            <person name="Probst A.J."/>
            <person name="Thomas B.C."/>
            <person name="Singh A."/>
            <person name="Wilkins M.J."/>
            <person name="Karaoz U."/>
            <person name="Brodie E.L."/>
            <person name="Williams K.H."/>
            <person name="Hubbard S.S."/>
            <person name="Banfield J.F."/>
        </authorList>
    </citation>
    <scope>NUCLEOTIDE SEQUENCE [LARGE SCALE GENOMIC DNA]</scope>
</reference>
<dbReference type="GO" id="GO:0009307">
    <property type="term" value="P:DNA restriction-modification system"/>
    <property type="evidence" value="ECO:0007669"/>
    <property type="project" value="UniProtKB-KW"/>
</dbReference>
<dbReference type="Pfam" id="PF02384">
    <property type="entry name" value="N6_Mtase"/>
    <property type="match status" value="1"/>
</dbReference>
<dbReference type="InterPro" id="IPR029063">
    <property type="entry name" value="SAM-dependent_MTases_sf"/>
</dbReference>
<feature type="domain" description="DNA methylase adenine-specific" evidence="8">
    <location>
        <begin position="139"/>
        <end position="438"/>
    </location>
</feature>
<dbReference type="CDD" id="cd02440">
    <property type="entry name" value="AdoMet_MTases"/>
    <property type="match status" value="1"/>
</dbReference>
<name>A0A1G2BSN5_9BACT</name>
<dbReference type="InterPro" id="IPR022749">
    <property type="entry name" value="D12N6_MeTrfase_N"/>
</dbReference>
<dbReference type="Pfam" id="PF12161">
    <property type="entry name" value="HsdM_N"/>
    <property type="match status" value="1"/>
</dbReference>
<keyword evidence="4" id="KW-0808">Transferase</keyword>
<dbReference type="InterPro" id="IPR038333">
    <property type="entry name" value="T1MK-like_N_sf"/>
</dbReference>
<keyword evidence="3" id="KW-0489">Methyltransferase</keyword>
<dbReference type="GO" id="GO:0008170">
    <property type="term" value="F:N-methyltransferase activity"/>
    <property type="evidence" value="ECO:0007669"/>
    <property type="project" value="InterPro"/>
</dbReference>
<dbReference type="GO" id="GO:0032259">
    <property type="term" value="P:methylation"/>
    <property type="evidence" value="ECO:0007669"/>
    <property type="project" value="UniProtKB-KW"/>
</dbReference>
<dbReference type="Proteomes" id="UP000178109">
    <property type="component" value="Unassembled WGS sequence"/>
</dbReference>
<gene>
    <name evidence="10" type="ORF">A3H70_00955</name>
</gene>
<dbReference type="PRINTS" id="PR00507">
    <property type="entry name" value="N12N6MTFRASE"/>
</dbReference>
<comment type="similarity">
    <text evidence="1">Belongs to the N(4)/N(6)-methyltransferase family.</text>
</comment>
<evidence type="ECO:0000259" key="9">
    <source>
        <dbReference type="Pfam" id="PF12161"/>
    </source>
</evidence>
<evidence type="ECO:0000256" key="4">
    <source>
        <dbReference type="ARBA" id="ARBA00022679"/>
    </source>
</evidence>
<evidence type="ECO:0000256" key="5">
    <source>
        <dbReference type="ARBA" id="ARBA00022691"/>
    </source>
</evidence>
<organism evidence="10 11">
    <name type="scientific">Candidatus Komeilibacteria bacterium RIFCSPLOWO2_02_FULL_48_11</name>
    <dbReference type="NCBI Taxonomy" id="1798553"/>
    <lineage>
        <taxon>Bacteria</taxon>
        <taxon>Candidatus Komeiliibacteriota</taxon>
    </lineage>
</organism>